<organism evidence="2 3">
    <name type="scientific">Rotaria sordida</name>
    <dbReference type="NCBI Taxonomy" id="392033"/>
    <lineage>
        <taxon>Eukaryota</taxon>
        <taxon>Metazoa</taxon>
        <taxon>Spiralia</taxon>
        <taxon>Gnathifera</taxon>
        <taxon>Rotifera</taxon>
        <taxon>Eurotatoria</taxon>
        <taxon>Bdelloidea</taxon>
        <taxon>Philodinida</taxon>
        <taxon>Philodinidae</taxon>
        <taxon>Rotaria</taxon>
    </lineage>
</organism>
<dbReference type="EMBL" id="CAJOBE010050295">
    <property type="protein sequence ID" value="CAF4354971.1"/>
    <property type="molecule type" value="Genomic_DNA"/>
</dbReference>
<gene>
    <name evidence="2" type="ORF">FNK824_LOCUS42472</name>
</gene>
<sequence>NKLPVLGKHCERKLPSEQAHI</sequence>
<dbReference type="Proteomes" id="UP000663874">
    <property type="component" value="Unassembled WGS sequence"/>
</dbReference>
<proteinExistence type="predicted"/>
<name>A0A820LDR1_9BILA</name>
<evidence type="ECO:0000313" key="2">
    <source>
        <dbReference type="EMBL" id="CAF4354971.1"/>
    </source>
</evidence>
<reference evidence="2" key="1">
    <citation type="submission" date="2021-02" db="EMBL/GenBank/DDBJ databases">
        <authorList>
            <person name="Nowell W R."/>
        </authorList>
    </citation>
    <scope>NUCLEOTIDE SEQUENCE</scope>
</reference>
<accession>A0A820LDR1</accession>
<evidence type="ECO:0000256" key="1">
    <source>
        <dbReference type="SAM" id="MobiDB-lite"/>
    </source>
</evidence>
<feature type="non-terminal residue" evidence="2">
    <location>
        <position position="1"/>
    </location>
</feature>
<comment type="caution">
    <text evidence="2">The sequence shown here is derived from an EMBL/GenBank/DDBJ whole genome shotgun (WGS) entry which is preliminary data.</text>
</comment>
<feature type="compositionally biased region" description="Basic and acidic residues" evidence="1">
    <location>
        <begin position="8"/>
        <end position="21"/>
    </location>
</feature>
<protein>
    <submittedName>
        <fullName evidence="2">Uncharacterized protein</fullName>
    </submittedName>
</protein>
<dbReference type="AlphaFoldDB" id="A0A820LDR1"/>
<feature type="region of interest" description="Disordered" evidence="1">
    <location>
        <begin position="1"/>
        <end position="21"/>
    </location>
</feature>
<evidence type="ECO:0000313" key="3">
    <source>
        <dbReference type="Proteomes" id="UP000663874"/>
    </source>
</evidence>